<dbReference type="EMBL" id="JACGCM010000018">
    <property type="protein sequence ID" value="KAF6176901.1"/>
    <property type="molecule type" value="Genomic_DNA"/>
</dbReference>
<feature type="compositionally biased region" description="Basic residues" evidence="1">
    <location>
        <begin position="245"/>
        <end position="255"/>
    </location>
</feature>
<feature type="compositionally biased region" description="Basic residues" evidence="1">
    <location>
        <begin position="358"/>
        <end position="375"/>
    </location>
</feature>
<reference evidence="2 3" key="1">
    <citation type="journal article" date="2020" name="IScience">
        <title>Genome Sequencing of the Endangered Kingdonia uniflora (Circaeasteraceae, Ranunculales) Reveals Potential Mechanisms of Evolutionary Specialization.</title>
        <authorList>
            <person name="Sun Y."/>
            <person name="Deng T."/>
            <person name="Zhang A."/>
            <person name="Moore M.J."/>
            <person name="Landis J.B."/>
            <person name="Lin N."/>
            <person name="Zhang H."/>
            <person name="Zhang X."/>
            <person name="Huang J."/>
            <person name="Zhang X."/>
            <person name="Sun H."/>
            <person name="Wang H."/>
        </authorList>
    </citation>
    <scope>NUCLEOTIDE SEQUENCE [LARGE SCALE GENOMIC DNA]</scope>
    <source>
        <strain evidence="2">TB1705</strain>
        <tissue evidence="2">Leaf</tissue>
    </source>
</reference>
<feature type="region of interest" description="Disordered" evidence="1">
    <location>
        <begin position="236"/>
        <end position="278"/>
    </location>
</feature>
<dbReference type="OrthoDB" id="1931061at2759"/>
<evidence type="ECO:0000313" key="2">
    <source>
        <dbReference type="EMBL" id="KAF6176901.1"/>
    </source>
</evidence>
<gene>
    <name evidence="2" type="ORF">GIB67_030584</name>
</gene>
<accession>A0A7J7PBS9</accession>
<keyword evidence="3" id="KW-1185">Reference proteome</keyword>
<dbReference type="AlphaFoldDB" id="A0A7J7PBS9"/>
<protein>
    <submittedName>
        <fullName evidence="2">Uncharacterized protein</fullName>
    </submittedName>
</protein>
<organism evidence="2 3">
    <name type="scientific">Kingdonia uniflora</name>
    <dbReference type="NCBI Taxonomy" id="39325"/>
    <lineage>
        <taxon>Eukaryota</taxon>
        <taxon>Viridiplantae</taxon>
        <taxon>Streptophyta</taxon>
        <taxon>Embryophyta</taxon>
        <taxon>Tracheophyta</taxon>
        <taxon>Spermatophyta</taxon>
        <taxon>Magnoliopsida</taxon>
        <taxon>Ranunculales</taxon>
        <taxon>Circaeasteraceae</taxon>
        <taxon>Kingdonia</taxon>
    </lineage>
</organism>
<comment type="caution">
    <text evidence="2">The sequence shown here is derived from an EMBL/GenBank/DDBJ whole genome shotgun (WGS) entry which is preliminary data.</text>
</comment>
<dbReference type="SUPFAM" id="SSF50249">
    <property type="entry name" value="Nucleic acid-binding proteins"/>
    <property type="match status" value="1"/>
</dbReference>
<dbReference type="InterPro" id="IPR012340">
    <property type="entry name" value="NA-bd_OB-fold"/>
</dbReference>
<proteinExistence type="predicted"/>
<dbReference type="Proteomes" id="UP000541444">
    <property type="component" value="Unassembled WGS sequence"/>
</dbReference>
<feature type="region of interest" description="Disordered" evidence="1">
    <location>
        <begin position="335"/>
        <end position="386"/>
    </location>
</feature>
<feature type="compositionally biased region" description="Low complexity" evidence="1">
    <location>
        <begin position="17"/>
        <end position="31"/>
    </location>
</feature>
<evidence type="ECO:0000256" key="1">
    <source>
        <dbReference type="SAM" id="MobiDB-lite"/>
    </source>
</evidence>
<feature type="region of interest" description="Disordered" evidence="1">
    <location>
        <begin position="1"/>
        <end position="33"/>
    </location>
</feature>
<sequence>MNTATNASIGVKEQEQSEAGQSGQSSTQKQSYWRQNQQEESFENVDMLVNQVAILVEVLKSNPEQKFFDILFLEGVDCCLLQLGWIKRENVLRITLWGSVASELGRELDQLNGQNTLLVLTSLSTYLWNNTVNGSSTFLTNIYINLDIPEAIVFSDRYKLQFDIQDEDDYIKVILFDSQVQILLENTAAITKEMYEKLATIHQTPTKQITSSTMNTKESEATTNTKDLQEITNNTTMQGPELKKNSTKRARKVRGQKNNNLKSNKKTKISRLEDSEVEEINSTPLKSIANLPHDYEQQMENGDKQFQQIRDAEDDRLLTFTRSVIKKLFQTKNCANTSNTNQNEETTESVLAKEQKMKAKQKRQKKWKKKLKKRKKEEEEDRRTRK</sequence>
<evidence type="ECO:0000313" key="3">
    <source>
        <dbReference type="Proteomes" id="UP000541444"/>
    </source>
</evidence>
<name>A0A7J7PBS9_9MAGN</name>
<dbReference type="Gene3D" id="2.40.50.140">
    <property type="entry name" value="Nucleic acid-binding proteins"/>
    <property type="match status" value="1"/>
</dbReference>